<accession>A0A7S9Q4L9</accession>
<dbReference type="EMBL" id="CP064946">
    <property type="protein sequence ID" value="QPH49990.1"/>
    <property type="molecule type" value="Genomic_DNA"/>
</dbReference>
<proteinExistence type="predicted"/>
<dbReference type="AlphaFoldDB" id="A0A7S9Q4L9"/>
<feature type="region of interest" description="Disordered" evidence="1">
    <location>
        <begin position="239"/>
        <end position="260"/>
    </location>
</feature>
<evidence type="ECO:0000313" key="3">
    <source>
        <dbReference type="Proteomes" id="UP000594430"/>
    </source>
</evidence>
<reference evidence="2 3" key="1">
    <citation type="submission" date="2020-11" db="EMBL/GenBank/DDBJ databases">
        <title>Pseudomonas fulva producing VIM-24.</title>
        <authorList>
            <person name="Liu S."/>
        </authorList>
    </citation>
    <scope>NUCLEOTIDE SEQUENCE [LARGE SCALE GENOMIC DNA]</scope>
    <source>
        <strain evidence="2 3">ZDHY414</strain>
    </source>
</reference>
<evidence type="ECO:0000313" key="2">
    <source>
        <dbReference type="EMBL" id="QPH49990.1"/>
    </source>
</evidence>
<evidence type="ECO:0000256" key="1">
    <source>
        <dbReference type="SAM" id="MobiDB-lite"/>
    </source>
</evidence>
<name>A0A7S9Q4L9_9PSED</name>
<gene>
    <name evidence="2" type="ORF">IZU98_04465</name>
</gene>
<organism evidence="2 3">
    <name type="scientific">Pseudomonas fulva</name>
    <dbReference type="NCBI Taxonomy" id="47880"/>
    <lineage>
        <taxon>Bacteria</taxon>
        <taxon>Pseudomonadati</taxon>
        <taxon>Pseudomonadota</taxon>
        <taxon>Gammaproteobacteria</taxon>
        <taxon>Pseudomonadales</taxon>
        <taxon>Pseudomonadaceae</taxon>
        <taxon>Pseudomonas</taxon>
    </lineage>
</organism>
<sequence length="260" mass="28737">MEHISRTASFSAGAVPVTRAKEATTGTNAGNVAPVFEIHESSSDVSALGRQLAAAAQRAAVRDSQLSRQELAELGSRIQMGLGGQGYVYTKALHDAFIPDTQDQALLARARQATDFINGKDANPFKHLTTEQLALIGYDEGEDFTYNERLAASAELGHRYSQWTRYIVDKANAEYDRTGFRDDALREMIDYYKKLPPIMEASFRNYEFDLTAMIGRTDPPRGDEADSLIDTLLKTARKLEDRAKKDHPPLEGPDEPGKPA</sequence>
<protein>
    <submittedName>
        <fullName evidence="2">Uncharacterized protein</fullName>
    </submittedName>
</protein>
<dbReference type="RefSeq" id="WP_196110456.1">
    <property type="nucleotide sequence ID" value="NZ_CP064943.1"/>
</dbReference>
<dbReference type="Proteomes" id="UP000594430">
    <property type="component" value="Chromosome"/>
</dbReference>